<dbReference type="PANTHER" id="PTHR43183:SF1">
    <property type="entry name" value="HYPOTHETICAL DIHYDROXY-ACID DEHYDRATASE (EUROFUNG)-RELATED"/>
    <property type="match status" value="1"/>
</dbReference>
<dbReference type="InterPro" id="IPR042096">
    <property type="entry name" value="Dihydro-acid_dehy_C"/>
</dbReference>
<name>A0A1I1VZF6_PSEOC</name>
<evidence type="ECO:0000313" key="9">
    <source>
        <dbReference type="Proteomes" id="UP000243950"/>
    </source>
</evidence>
<reference evidence="9" key="1">
    <citation type="submission" date="2016-10" db="EMBL/GenBank/DDBJ databases">
        <authorList>
            <person name="Varghese N."/>
            <person name="Submissions S."/>
        </authorList>
    </citation>
    <scope>NUCLEOTIDE SEQUENCE [LARGE SCALE GENOMIC DNA]</scope>
    <source>
        <strain evidence="9">JCM 2783</strain>
    </source>
</reference>
<dbReference type="FunFam" id="3.50.30.80:FF:000001">
    <property type="entry name" value="Dihydroxy-acid dehydratase"/>
    <property type="match status" value="1"/>
</dbReference>
<feature type="domain" description="Dihydroxy-acid/6-phosphogluconate dehydratase C-terminal" evidence="7">
    <location>
        <begin position="369"/>
        <end position="563"/>
    </location>
</feature>
<dbReference type="InterPro" id="IPR000581">
    <property type="entry name" value="ILV_EDD_N"/>
</dbReference>
<dbReference type="NCBIfam" id="NF004784">
    <property type="entry name" value="PRK06131.1"/>
    <property type="match status" value="1"/>
</dbReference>
<evidence type="ECO:0000256" key="3">
    <source>
        <dbReference type="ARBA" id="ARBA00023004"/>
    </source>
</evidence>
<dbReference type="PROSITE" id="PS00886">
    <property type="entry name" value="ILVD_EDD_1"/>
    <property type="match status" value="1"/>
</dbReference>
<dbReference type="InterPro" id="IPR037237">
    <property type="entry name" value="IlvD/EDD_N"/>
</dbReference>
<keyword evidence="9" id="KW-1185">Reference proteome</keyword>
<dbReference type="NCBIfam" id="NF009560">
    <property type="entry name" value="PRK13017.1"/>
    <property type="match status" value="1"/>
</dbReference>
<dbReference type="GO" id="GO:0046872">
    <property type="term" value="F:metal ion binding"/>
    <property type="evidence" value="ECO:0007669"/>
    <property type="project" value="UniProtKB-KW"/>
</dbReference>
<organism evidence="8 9">
    <name type="scientific">Pseudomonas straminea</name>
    <dbReference type="NCBI Taxonomy" id="47882"/>
    <lineage>
        <taxon>Bacteria</taxon>
        <taxon>Pseudomonadati</taxon>
        <taxon>Pseudomonadota</taxon>
        <taxon>Gammaproteobacteria</taxon>
        <taxon>Pseudomonadales</taxon>
        <taxon>Pseudomonadaceae</taxon>
        <taxon>Phytopseudomonas</taxon>
    </lineage>
</organism>
<evidence type="ECO:0000259" key="6">
    <source>
        <dbReference type="Pfam" id="PF00920"/>
    </source>
</evidence>
<keyword evidence="5" id="KW-0456">Lyase</keyword>
<accession>A0A1I1VZF6</accession>
<evidence type="ECO:0000256" key="2">
    <source>
        <dbReference type="ARBA" id="ARBA00022723"/>
    </source>
</evidence>
<evidence type="ECO:0000256" key="1">
    <source>
        <dbReference type="ARBA" id="ARBA00006486"/>
    </source>
</evidence>
<feature type="domain" description="Dihydroxy-acid/6-phosphogluconate dehydratase N-terminal" evidence="6">
    <location>
        <begin position="46"/>
        <end position="358"/>
    </location>
</feature>
<sequence length="581" mass="62894">MSTFKPAVWPRKLRSTEWFGGDSRDHIYHRSWMKNQGLPADLFDGRPVIGICNTWSQLTPCNAHLRDLAERVKHGIYEAGGLPLEFPVFSAGESSLRPTAMMYRNMAAMDVEEALRANPLDGVVLLAGCDKTTPALLMGAASVDIPAIVVSGGPMLNGWFRGERVGSGTALWQMSEDIKAGKMSREDFLEAEQSMSRSPGSCNTMGTASTMASMAEALGMALSGNAAIPAVDSRRRVVAHLTGRRIVQMVKDDLKPSDIMTRQAFENAIRVNGSIGGSTNAVIHLLAIAGRVGVDLTLDDWDRLGQDIPTIVNLMPSGKYLMEEFFYAGGLPVVIRMLGEGGKLHKSALTVSGETIWEEVKGVRNWNEDVIRPVDKALTAKGGIAVLRGNLAPRGAVLKPSAASPHLMQHRGRAVVFEDIDDYKAKINDESLDIDENCVMVLKNCGPRGYPGMAEVGNMGLPPKVLRKGITDMVRISDARMSGTAYGTVVLHTTPEAAAGGPLAVVRDGDMIELDVDARRIHLDITDEELRQRLAEWKPTVEAPTSGYIKLFHDHVEGADSGADFDFLKGCRGAGIPKDSH</sequence>
<dbReference type="InterPro" id="IPR020558">
    <property type="entry name" value="DiOHA_6PGluconate_deHydtase_CS"/>
</dbReference>
<dbReference type="GO" id="GO:0051536">
    <property type="term" value="F:iron-sulfur cluster binding"/>
    <property type="evidence" value="ECO:0007669"/>
    <property type="project" value="UniProtKB-KW"/>
</dbReference>
<dbReference type="RefSeq" id="WP_093504444.1">
    <property type="nucleotide sequence ID" value="NZ_BSSG01000005.1"/>
</dbReference>
<comment type="similarity">
    <text evidence="1">Belongs to the IlvD/Edd family.</text>
</comment>
<dbReference type="Pfam" id="PF24877">
    <property type="entry name" value="ILV_EDD_C"/>
    <property type="match status" value="1"/>
</dbReference>
<evidence type="ECO:0000313" key="8">
    <source>
        <dbReference type="EMBL" id="SFD88347.1"/>
    </source>
</evidence>
<dbReference type="GO" id="GO:0016836">
    <property type="term" value="F:hydro-lyase activity"/>
    <property type="evidence" value="ECO:0007669"/>
    <property type="project" value="UniProtKB-ARBA"/>
</dbReference>
<dbReference type="Pfam" id="PF00920">
    <property type="entry name" value="ILVD_EDD_N"/>
    <property type="match status" value="1"/>
</dbReference>
<gene>
    <name evidence="8" type="ORF">SAMN05216372_10597</name>
</gene>
<dbReference type="AlphaFoldDB" id="A0A1I1VZF6"/>
<keyword evidence="3" id="KW-0408">Iron</keyword>
<dbReference type="Gene3D" id="3.50.30.80">
    <property type="entry name" value="IlvD/EDD C-terminal domain-like"/>
    <property type="match status" value="1"/>
</dbReference>
<dbReference type="PANTHER" id="PTHR43183">
    <property type="entry name" value="HYPOTHETICAL DIHYDROXYACID DEHYDRATASE (EUROFUNG)-RELATED"/>
    <property type="match status" value="1"/>
</dbReference>
<evidence type="ECO:0000256" key="4">
    <source>
        <dbReference type="ARBA" id="ARBA00023014"/>
    </source>
</evidence>
<keyword evidence="2" id="KW-0479">Metal-binding</keyword>
<evidence type="ECO:0000256" key="5">
    <source>
        <dbReference type="ARBA" id="ARBA00023239"/>
    </source>
</evidence>
<dbReference type="EMBL" id="FOMO01000005">
    <property type="protein sequence ID" value="SFD88347.1"/>
    <property type="molecule type" value="Genomic_DNA"/>
</dbReference>
<keyword evidence="4" id="KW-0411">Iron-sulfur</keyword>
<dbReference type="InterPro" id="IPR052352">
    <property type="entry name" value="Sugar_Degrad_Dehydratases"/>
</dbReference>
<dbReference type="SUPFAM" id="SSF52016">
    <property type="entry name" value="LeuD/IlvD-like"/>
    <property type="match status" value="1"/>
</dbReference>
<dbReference type="Proteomes" id="UP000243950">
    <property type="component" value="Unassembled WGS sequence"/>
</dbReference>
<dbReference type="SUPFAM" id="SSF143975">
    <property type="entry name" value="IlvD/EDD N-terminal domain-like"/>
    <property type="match status" value="1"/>
</dbReference>
<dbReference type="NCBIfam" id="NF009559">
    <property type="entry name" value="PRK13016.1"/>
    <property type="match status" value="1"/>
</dbReference>
<protein>
    <submittedName>
        <fullName evidence="8">Dihydroxy-acid dehydratase</fullName>
    </submittedName>
</protein>
<proteinExistence type="inferred from homology"/>
<dbReference type="InterPro" id="IPR056740">
    <property type="entry name" value="ILV_EDD_C"/>
</dbReference>
<evidence type="ECO:0000259" key="7">
    <source>
        <dbReference type="Pfam" id="PF24877"/>
    </source>
</evidence>